<evidence type="ECO:0000256" key="1">
    <source>
        <dbReference type="ARBA" id="ARBA00022490"/>
    </source>
</evidence>
<dbReference type="Gene3D" id="3.30.420.140">
    <property type="entry name" value="YqgF/RNase H-like domain"/>
    <property type="match status" value="1"/>
</dbReference>
<keyword evidence="8" id="KW-1185">Reference proteome</keyword>
<name>A0ABP8L8T1_9MICO</name>
<evidence type="ECO:0000256" key="3">
    <source>
        <dbReference type="ARBA" id="ARBA00022722"/>
    </source>
</evidence>
<dbReference type="Pfam" id="PF03652">
    <property type="entry name" value="RuvX"/>
    <property type="match status" value="1"/>
</dbReference>
<dbReference type="HAMAP" id="MF_00651">
    <property type="entry name" value="Nuclease_YqgF"/>
    <property type="match status" value="1"/>
</dbReference>
<sequence length="154" mass="16281">MRIGVDVGSVRVGVARCDADGILATPVRTVSRDRARPGADVREIADIVREQEALEVLVGLPRSLSGRNGPAAGTARGYAHQLAAAVAPVPVRLVDERLTTVSAHQALHASGRSGRKHRQVVDQVAAVMILEQALEIERRTGNPAGETVRGTETT</sequence>
<dbReference type="EMBL" id="BAABGN010000009">
    <property type="protein sequence ID" value="GAA4424333.1"/>
    <property type="molecule type" value="Genomic_DNA"/>
</dbReference>
<dbReference type="CDD" id="cd16964">
    <property type="entry name" value="YqgF"/>
    <property type="match status" value="1"/>
</dbReference>
<comment type="caution">
    <text evidence="7">The sequence shown here is derived from an EMBL/GenBank/DDBJ whole genome shotgun (WGS) entry which is preliminary data.</text>
</comment>
<dbReference type="InterPro" id="IPR037027">
    <property type="entry name" value="YqgF/RNaseH-like_dom_sf"/>
</dbReference>
<gene>
    <name evidence="7" type="primary">ruvX</name>
    <name evidence="7" type="ORF">GCM10023169_20900</name>
</gene>
<evidence type="ECO:0000313" key="8">
    <source>
        <dbReference type="Proteomes" id="UP001500622"/>
    </source>
</evidence>
<dbReference type="InterPro" id="IPR005227">
    <property type="entry name" value="YqgF"/>
</dbReference>
<dbReference type="SUPFAM" id="SSF53098">
    <property type="entry name" value="Ribonuclease H-like"/>
    <property type="match status" value="1"/>
</dbReference>
<dbReference type="Proteomes" id="UP001500622">
    <property type="component" value="Unassembled WGS sequence"/>
</dbReference>
<dbReference type="PANTHER" id="PTHR33317">
    <property type="entry name" value="POLYNUCLEOTIDYL TRANSFERASE, RIBONUCLEASE H-LIKE SUPERFAMILY PROTEIN"/>
    <property type="match status" value="1"/>
</dbReference>
<evidence type="ECO:0000256" key="4">
    <source>
        <dbReference type="ARBA" id="ARBA00022801"/>
    </source>
</evidence>
<keyword evidence="3 5" id="KW-0540">Nuclease</keyword>
<evidence type="ECO:0000313" key="7">
    <source>
        <dbReference type="EMBL" id="GAA4424333.1"/>
    </source>
</evidence>
<evidence type="ECO:0000256" key="5">
    <source>
        <dbReference type="HAMAP-Rule" id="MF_00651"/>
    </source>
</evidence>
<keyword evidence="4 5" id="KW-0378">Hydrolase</keyword>
<dbReference type="SMART" id="SM00732">
    <property type="entry name" value="YqgFc"/>
    <property type="match status" value="1"/>
</dbReference>
<dbReference type="InterPro" id="IPR012337">
    <property type="entry name" value="RNaseH-like_sf"/>
</dbReference>
<comment type="similarity">
    <text evidence="5">Belongs to the YqgF HJR family.</text>
</comment>
<organism evidence="7 8">
    <name type="scientific">Georgenia halophila</name>
    <dbReference type="NCBI Taxonomy" id="620889"/>
    <lineage>
        <taxon>Bacteria</taxon>
        <taxon>Bacillati</taxon>
        <taxon>Actinomycetota</taxon>
        <taxon>Actinomycetes</taxon>
        <taxon>Micrococcales</taxon>
        <taxon>Bogoriellaceae</taxon>
        <taxon>Georgenia</taxon>
    </lineage>
</organism>
<evidence type="ECO:0000259" key="6">
    <source>
        <dbReference type="SMART" id="SM00732"/>
    </source>
</evidence>
<keyword evidence="2 5" id="KW-0690">Ribosome biogenesis</keyword>
<evidence type="ECO:0000256" key="2">
    <source>
        <dbReference type="ARBA" id="ARBA00022517"/>
    </source>
</evidence>
<protein>
    <recommendedName>
        <fullName evidence="5">Putative pre-16S rRNA nuclease</fullName>
        <ecNumber evidence="5">3.1.-.-</ecNumber>
    </recommendedName>
</protein>
<dbReference type="PANTHER" id="PTHR33317:SF4">
    <property type="entry name" value="POLYNUCLEOTIDYL TRANSFERASE, RIBONUCLEASE H-LIKE SUPERFAMILY PROTEIN"/>
    <property type="match status" value="1"/>
</dbReference>
<dbReference type="NCBIfam" id="TIGR00250">
    <property type="entry name" value="RNAse_H_YqgF"/>
    <property type="match status" value="1"/>
</dbReference>
<dbReference type="InterPro" id="IPR006641">
    <property type="entry name" value="YqgF/RNaseH-like_dom"/>
</dbReference>
<accession>A0ABP8L8T1</accession>
<comment type="subcellular location">
    <subcellularLocation>
        <location evidence="5">Cytoplasm</location>
    </subcellularLocation>
</comment>
<proteinExistence type="inferred from homology"/>
<comment type="function">
    <text evidence="5">Could be a nuclease involved in processing of the 5'-end of pre-16S rRNA.</text>
</comment>
<feature type="domain" description="YqgF/RNase H-like" evidence="6">
    <location>
        <begin position="1"/>
        <end position="103"/>
    </location>
</feature>
<reference evidence="8" key="1">
    <citation type="journal article" date="2019" name="Int. J. Syst. Evol. Microbiol.">
        <title>The Global Catalogue of Microorganisms (GCM) 10K type strain sequencing project: providing services to taxonomists for standard genome sequencing and annotation.</title>
        <authorList>
            <consortium name="The Broad Institute Genomics Platform"/>
            <consortium name="The Broad Institute Genome Sequencing Center for Infectious Disease"/>
            <person name="Wu L."/>
            <person name="Ma J."/>
        </authorList>
    </citation>
    <scope>NUCLEOTIDE SEQUENCE [LARGE SCALE GENOMIC DNA]</scope>
    <source>
        <strain evidence="8">JCM 17810</strain>
    </source>
</reference>
<dbReference type="EC" id="3.1.-.-" evidence="5"/>
<keyword evidence="1 5" id="KW-0963">Cytoplasm</keyword>